<accession>A0A7J7RI32</accession>
<evidence type="ECO:0000256" key="2">
    <source>
        <dbReference type="ARBA" id="ARBA00022679"/>
    </source>
</evidence>
<dbReference type="GO" id="GO:0008168">
    <property type="term" value="F:methyltransferase activity"/>
    <property type="evidence" value="ECO:0007669"/>
    <property type="project" value="UniProtKB-KW"/>
</dbReference>
<dbReference type="InterPro" id="IPR036397">
    <property type="entry name" value="RNaseH_sf"/>
</dbReference>
<dbReference type="EMBL" id="JACAGC010000026">
    <property type="protein sequence ID" value="KAF6275821.1"/>
    <property type="molecule type" value="Genomic_DNA"/>
</dbReference>
<dbReference type="AlphaFoldDB" id="A0A7J7RI32"/>
<evidence type="ECO:0000313" key="5">
    <source>
        <dbReference type="Proteomes" id="UP000585614"/>
    </source>
</evidence>
<dbReference type="GO" id="GO:1904262">
    <property type="term" value="P:negative regulation of TORC1 signaling"/>
    <property type="evidence" value="ECO:0007669"/>
    <property type="project" value="TreeGrafter"/>
</dbReference>
<dbReference type="GO" id="GO:0003676">
    <property type="term" value="F:nucleic acid binding"/>
    <property type="evidence" value="ECO:0007669"/>
    <property type="project" value="InterPro"/>
</dbReference>
<dbReference type="PANTHER" id="PTHR21008:SF0">
    <property type="entry name" value="S-ADENOSYLMETHIONINE SENSOR UPSTREAM OF MTORC1"/>
    <property type="match status" value="1"/>
</dbReference>
<keyword evidence="1 4" id="KW-0489">Methyltransferase</keyword>
<dbReference type="Proteomes" id="UP000585614">
    <property type="component" value="Unassembled WGS sequence"/>
</dbReference>
<gene>
    <name evidence="4" type="ORF">mRhiFer1_001528</name>
</gene>
<reference evidence="4 5" key="1">
    <citation type="journal article" date="2020" name="Nature">
        <title>Six reference-quality genomes reveal evolution of bat adaptations.</title>
        <authorList>
            <person name="Jebb D."/>
            <person name="Huang Z."/>
            <person name="Pippel M."/>
            <person name="Hughes G.M."/>
            <person name="Lavrichenko K."/>
            <person name="Devanna P."/>
            <person name="Winkler S."/>
            <person name="Jermiin L.S."/>
            <person name="Skirmuntt E.C."/>
            <person name="Katzourakis A."/>
            <person name="Burkitt-Gray L."/>
            <person name="Ray D.A."/>
            <person name="Sullivan K.A.M."/>
            <person name="Roscito J.G."/>
            <person name="Kirilenko B.M."/>
            <person name="Davalos L.M."/>
            <person name="Corthals A.P."/>
            <person name="Power M.L."/>
            <person name="Jones G."/>
            <person name="Ransome R.D."/>
            <person name="Dechmann D.K.N."/>
            <person name="Locatelli A.G."/>
            <person name="Puechmaille S.J."/>
            <person name="Fedrigo O."/>
            <person name="Jarvis E.D."/>
            <person name="Hiller M."/>
            <person name="Vernes S.C."/>
            <person name="Myers E.W."/>
            <person name="Teeling E.C."/>
        </authorList>
    </citation>
    <scope>NUCLEOTIDE SEQUENCE [LARGE SCALE GENOMIC DNA]</scope>
    <source>
        <strain evidence="4">MRhiFer1</strain>
        <tissue evidence="4">Lung</tissue>
    </source>
</reference>
<protein>
    <submittedName>
        <fullName evidence="4">Base methyltransferase of 25S rRNA 2-like protein</fullName>
    </submittedName>
</protein>
<comment type="caution">
    <text evidence="4">The sequence shown here is derived from an EMBL/GenBank/DDBJ whole genome shotgun (WGS) entry which is preliminary data.</text>
</comment>
<evidence type="ECO:0000313" key="4">
    <source>
        <dbReference type="EMBL" id="KAF6275821.1"/>
    </source>
</evidence>
<organism evidence="4 5">
    <name type="scientific">Rhinolophus ferrumequinum</name>
    <name type="common">Greater horseshoe bat</name>
    <dbReference type="NCBI Taxonomy" id="59479"/>
    <lineage>
        <taxon>Eukaryota</taxon>
        <taxon>Metazoa</taxon>
        <taxon>Chordata</taxon>
        <taxon>Craniata</taxon>
        <taxon>Vertebrata</taxon>
        <taxon>Euteleostomi</taxon>
        <taxon>Mammalia</taxon>
        <taxon>Eutheria</taxon>
        <taxon>Laurasiatheria</taxon>
        <taxon>Chiroptera</taxon>
        <taxon>Yinpterochiroptera</taxon>
        <taxon>Rhinolophoidea</taxon>
        <taxon>Rhinolophidae</taxon>
        <taxon>Rhinolophinae</taxon>
        <taxon>Rhinolophus</taxon>
    </lineage>
</organism>
<dbReference type="PANTHER" id="PTHR21008">
    <property type="entry name" value="S-ADENOSYLMETHIONINE SENSOR UPSTREAM OF MTORC1-RELATED"/>
    <property type="match status" value="1"/>
</dbReference>
<evidence type="ECO:0000256" key="1">
    <source>
        <dbReference type="ARBA" id="ARBA00022603"/>
    </source>
</evidence>
<name>A0A7J7RI32_RHIFE</name>
<evidence type="ECO:0000256" key="3">
    <source>
        <dbReference type="ARBA" id="ARBA00022691"/>
    </source>
</evidence>
<dbReference type="InterPro" id="IPR021867">
    <property type="entry name" value="Bmt2/SAMTOR"/>
</dbReference>
<keyword evidence="3" id="KW-0949">S-adenosyl-L-methionine</keyword>
<sequence>MPVKMGDFDKIWREHCEDEETLCEYAVAMKNLADNHWAKTCEGEGRIEWCCSVCREYFQNGGKRKALEKDEKRAILATKTTPALTTHESSKLEGHLSNLSFTNPEIITEPHCKLCEDKVHICLVSDSAPNIVPTHTRGIIHYEFVPTGQTVNQVYYLEVLKRLREKLRRPELFISSSWLLPTNNAPTHTALSVREVLASKQITVLQHPPHSPNLAPNDFFLCPKIKEILKGRHLDDIQDTKNNMMTALMAIPEKEFQSCFEGWTRHWHPCITSREEYFKLTVVIFSNEVCSAFSRMSSQT</sequence>
<dbReference type="GO" id="GO:0032259">
    <property type="term" value="P:methylation"/>
    <property type="evidence" value="ECO:0007669"/>
    <property type="project" value="UniProtKB-KW"/>
</dbReference>
<dbReference type="Gene3D" id="3.30.420.10">
    <property type="entry name" value="Ribonuclease H-like superfamily/Ribonuclease H"/>
    <property type="match status" value="1"/>
</dbReference>
<keyword evidence="2 4" id="KW-0808">Transferase</keyword>
<proteinExistence type="predicted"/>